<evidence type="ECO:0000313" key="2">
    <source>
        <dbReference type="Proteomes" id="UP001549691"/>
    </source>
</evidence>
<sequence>MPKSATNPFEVFLPLSGSVWQQFRGFGQFGLINFYLTGSQNPQLEGEITTQWSYGRQIGRIHETLKVLIKRLDGALSTEEQAALRDFDSMDNEINKLRKRLEN</sequence>
<proteinExistence type="predicted"/>
<organism evidence="1 2">
    <name type="scientific">Uliginosibacterium flavum</name>
    <dbReference type="NCBI Taxonomy" id="1396831"/>
    <lineage>
        <taxon>Bacteria</taxon>
        <taxon>Pseudomonadati</taxon>
        <taxon>Pseudomonadota</taxon>
        <taxon>Betaproteobacteria</taxon>
        <taxon>Rhodocyclales</taxon>
        <taxon>Zoogloeaceae</taxon>
        <taxon>Uliginosibacterium</taxon>
    </lineage>
</organism>
<comment type="caution">
    <text evidence="1">The sequence shown here is derived from an EMBL/GenBank/DDBJ whole genome shotgun (WGS) entry which is preliminary data.</text>
</comment>
<gene>
    <name evidence="1" type="ORF">ABXR19_14920</name>
</gene>
<dbReference type="EMBL" id="JBEWZI010000017">
    <property type="protein sequence ID" value="MET7015478.1"/>
    <property type="molecule type" value="Genomic_DNA"/>
</dbReference>
<dbReference type="RefSeq" id="WP_354601936.1">
    <property type="nucleotide sequence ID" value="NZ_JBEWZI010000017.1"/>
</dbReference>
<reference evidence="1 2" key="1">
    <citation type="submission" date="2024-07" db="EMBL/GenBank/DDBJ databases">
        <title>Uliginosibacterium flavum JJ3220;KACC:17644.</title>
        <authorList>
            <person name="Kim M.K."/>
        </authorList>
    </citation>
    <scope>NUCLEOTIDE SEQUENCE [LARGE SCALE GENOMIC DNA]</scope>
    <source>
        <strain evidence="1 2">KACC:17644</strain>
    </source>
</reference>
<accession>A0ABV2TQS9</accession>
<name>A0ABV2TQS9_9RHOO</name>
<keyword evidence="2" id="KW-1185">Reference proteome</keyword>
<evidence type="ECO:0000313" key="1">
    <source>
        <dbReference type="EMBL" id="MET7015478.1"/>
    </source>
</evidence>
<protein>
    <submittedName>
        <fullName evidence="1">Uncharacterized protein</fullName>
    </submittedName>
</protein>
<dbReference type="Proteomes" id="UP001549691">
    <property type="component" value="Unassembled WGS sequence"/>
</dbReference>